<evidence type="ECO:0000313" key="4">
    <source>
        <dbReference type="Proteomes" id="UP001431572"/>
    </source>
</evidence>
<keyword evidence="4" id="KW-1185">Reference proteome</keyword>
<dbReference type="RefSeq" id="WP_341469817.1">
    <property type="nucleotide sequence ID" value="NZ_CP128399.1"/>
</dbReference>
<dbReference type="Proteomes" id="UP000521676">
    <property type="component" value="Unassembled WGS sequence"/>
</dbReference>
<reference evidence="1 3" key="1">
    <citation type="submission" date="2020-06" db="EMBL/GenBank/DDBJ databases">
        <title>Anoxygenic phototrophic Chloroflexota member uses a Type I reaction center.</title>
        <authorList>
            <person name="Tsuji J.M."/>
            <person name="Shaw N.A."/>
            <person name="Nagashima S."/>
            <person name="Venkiteswaran J."/>
            <person name="Schiff S.L."/>
            <person name="Hanada S."/>
            <person name="Tank M."/>
            <person name="Neufeld J.D."/>
        </authorList>
    </citation>
    <scope>NUCLEOTIDE SEQUENCE [LARGE SCALE GENOMIC DNA]</scope>
    <source>
        <strain evidence="1">L227-S17</strain>
    </source>
</reference>
<gene>
    <name evidence="1" type="ORF">HXX08_09325</name>
    <name evidence="2" type="ORF">OZ401_001209</name>
</gene>
<protein>
    <submittedName>
        <fullName evidence="1">Uncharacterized protein</fullName>
    </submittedName>
</protein>
<name>A0A8T7M3J3_9CHLR</name>
<evidence type="ECO:0000313" key="1">
    <source>
        <dbReference type="EMBL" id="NWJ46065.1"/>
    </source>
</evidence>
<accession>A0A8T7M3J3</accession>
<reference evidence="2" key="2">
    <citation type="journal article" date="2024" name="Nature">
        <title>Anoxygenic phototroph of the Chloroflexota uses a type I reaction centre.</title>
        <authorList>
            <person name="Tsuji J.M."/>
            <person name="Shaw N.A."/>
            <person name="Nagashima S."/>
            <person name="Venkiteswaran J.J."/>
            <person name="Schiff S.L."/>
            <person name="Watanabe T."/>
            <person name="Fukui M."/>
            <person name="Hanada S."/>
            <person name="Tank M."/>
            <person name="Neufeld J.D."/>
        </authorList>
    </citation>
    <scope>NUCLEOTIDE SEQUENCE</scope>
    <source>
        <strain evidence="2">L227-S17</strain>
    </source>
</reference>
<sequence length="85" mass="9265">MTTAIYKGLGLEVLRPWENSQRQPSPQQIRRGLSGIIVQLGSPAKASKVRGNGKGRAVGTKVRPATRYKVVKKGFSTSNLTNIRC</sequence>
<proteinExistence type="predicted"/>
<organism evidence="1 3">
    <name type="scientific">Candidatus Chlorohelix allophototropha</name>
    <dbReference type="NCBI Taxonomy" id="3003348"/>
    <lineage>
        <taxon>Bacteria</taxon>
        <taxon>Bacillati</taxon>
        <taxon>Chloroflexota</taxon>
        <taxon>Chloroflexia</taxon>
        <taxon>Candidatus Chloroheliales</taxon>
        <taxon>Candidatus Chloroheliaceae</taxon>
        <taxon>Candidatus Chlorohelix</taxon>
    </lineage>
</organism>
<dbReference type="AlphaFoldDB" id="A0A8T7M3J3"/>
<dbReference type="Proteomes" id="UP001431572">
    <property type="component" value="Chromosome 1"/>
</dbReference>
<evidence type="ECO:0000313" key="3">
    <source>
        <dbReference type="Proteomes" id="UP000521676"/>
    </source>
</evidence>
<dbReference type="EMBL" id="CP128399">
    <property type="protein sequence ID" value="WJW67925.1"/>
    <property type="molecule type" value="Genomic_DNA"/>
</dbReference>
<evidence type="ECO:0000313" key="2">
    <source>
        <dbReference type="EMBL" id="WJW67925.1"/>
    </source>
</evidence>
<dbReference type="EMBL" id="JACATZ010000001">
    <property type="protein sequence ID" value="NWJ46065.1"/>
    <property type="molecule type" value="Genomic_DNA"/>
</dbReference>